<dbReference type="EMBL" id="KV878588">
    <property type="protein sequence ID" value="OJJ57436.1"/>
    <property type="molecule type" value="Genomic_DNA"/>
</dbReference>
<name>A0A1L9TDE4_9EURO</name>
<evidence type="ECO:0008006" key="3">
    <source>
        <dbReference type="Google" id="ProtNLM"/>
    </source>
</evidence>
<dbReference type="RefSeq" id="XP_040701242.1">
    <property type="nucleotide sequence ID" value="XM_040847267.1"/>
</dbReference>
<dbReference type="GeneID" id="63763340"/>
<keyword evidence="2" id="KW-1185">Reference proteome</keyword>
<evidence type="ECO:0000313" key="1">
    <source>
        <dbReference type="EMBL" id="OJJ57436.1"/>
    </source>
</evidence>
<gene>
    <name evidence="1" type="ORF">ASPSYDRAFT_46579</name>
</gene>
<reference evidence="2" key="1">
    <citation type="journal article" date="2017" name="Genome Biol.">
        <title>Comparative genomics reveals high biological diversity and specific adaptations in the industrially and medically important fungal genus Aspergillus.</title>
        <authorList>
            <person name="de Vries R.P."/>
            <person name="Riley R."/>
            <person name="Wiebenga A."/>
            <person name="Aguilar-Osorio G."/>
            <person name="Amillis S."/>
            <person name="Uchima C.A."/>
            <person name="Anderluh G."/>
            <person name="Asadollahi M."/>
            <person name="Askin M."/>
            <person name="Barry K."/>
            <person name="Battaglia E."/>
            <person name="Bayram O."/>
            <person name="Benocci T."/>
            <person name="Braus-Stromeyer S.A."/>
            <person name="Caldana C."/>
            <person name="Canovas D."/>
            <person name="Cerqueira G.C."/>
            <person name="Chen F."/>
            <person name="Chen W."/>
            <person name="Choi C."/>
            <person name="Clum A."/>
            <person name="Dos Santos R.A."/>
            <person name="Damasio A.R."/>
            <person name="Diallinas G."/>
            <person name="Emri T."/>
            <person name="Fekete E."/>
            <person name="Flipphi M."/>
            <person name="Freyberg S."/>
            <person name="Gallo A."/>
            <person name="Gournas C."/>
            <person name="Habgood R."/>
            <person name="Hainaut M."/>
            <person name="Harispe M.L."/>
            <person name="Henrissat B."/>
            <person name="Hilden K.S."/>
            <person name="Hope R."/>
            <person name="Hossain A."/>
            <person name="Karabika E."/>
            <person name="Karaffa L."/>
            <person name="Karanyi Z."/>
            <person name="Krasevec N."/>
            <person name="Kuo A."/>
            <person name="Kusch H."/>
            <person name="LaButti K."/>
            <person name="Lagendijk E.L."/>
            <person name="Lapidus A."/>
            <person name="Levasseur A."/>
            <person name="Lindquist E."/>
            <person name="Lipzen A."/>
            <person name="Logrieco A.F."/>
            <person name="MacCabe A."/>
            <person name="Maekelae M.R."/>
            <person name="Malavazi I."/>
            <person name="Melin P."/>
            <person name="Meyer V."/>
            <person name="Mielnichuk N."/>
            <person name="Miskei M."/>
            <person name="Molnar A.P."/>
            <person name="Mule G."/>
            <person name="Ngan C.Y."/>
            <person name="Orejas M."/>
            <person name="Orosz E."/>
            <person name="Ouedraogo J.P."/>
            <person name="Overkamp K.M."/>
            <person name="Park H.-S."/>
            <person name="Perrone G."/>
            <person name="Piumi F."/>
            <person name="Punt P.J."/>
            <person name="Ram A.F."/>
            <person name="Ramon A."/>
            <person name="Rauscher S."/>
            <person name="Record E."/>
            <person name="Riano-Pachon D.M."/>
            <person name="Robert V."/>
            <person name="Roehrig J."/>
            <person name="Ruller R."/>
            <person name="Salamov A."/>
            <person name="Salih N.S."/>
            <person name="Samson R.A."/>
            <person name="Sandor E."/>
            <person name="Sanguinetti M."/>
            <person name="Schuetze T."/>
            <person name="Sepcic K."/>
            <person name="Shelest E."/>
            <person name="Sherlock G."/>
            <person name="Sophianopoulou V."/>
            <person name="Squina F.M."/>
            <person name="Sun H."/>
            <person name="Susca A."/>
            <person name="Todd R.B."/>
            <person name="Tsang A."/>
            <person name="Unkles S.E."/>
            <person name="van de Wiele N."/>
            <person name="van Rossen-Uffink D."/>
            <person name="Oliveira J.V."/>
            <person name="Vesth T.C."/>
            <person name="Visser J."/>
            <person name="Yu J.-H."/>
            <person name="Zhou M."/>
            <person name="Andersen M.R."/>
            <person name="Archer D.B."/>
            <person name="Baker S.E."/>
            <person name="Benoit I."/>
            <person name="Brakhage A.A."/>
            <person name="Braus G.H."/>
            <person name="Fischer R."/>
            <person name="Frisvad J.C."/>
            <person name="Goldman G.H."/>
            <person name="Houbraken J."/>
            <person name="Oakley B."/>
            <person name="Pocsi I."/>
            <person name="Scazzocchio C."/>
            <person name="Seiboth B."/>
            <person name="vanKuyk P.A."/>
            <person name="Wortman J."/>
            <person name="Dyer P.S."/>
            <person name="Grigoriev I.V."/>
        </authorList>
    </citation>
    <scope>NUCLEOTIDE SEQUENCE [LARGE SCALE GENOMIC DNA]</scope>
    <source>
        <strain evidence="2">CBS 593.65</strain>
    </source>
</reference>
<dbReference type="InterPro" id="IPR032675">
    <property type="entry name" value="LRR_dom_sf"/>
</dbReference>
<dbReference type="Proteomes" id="UP000184356">
    <property type="component" value="Unassembled WGS sequence"/>
</dbReference>
<dbReference type="SUPFAM" id="SSF52047">
    <property type="entry name" value="RNI-like"/>
    <property type="match status" value="1"/>
</dbReference>
<dbReference type="AlphaFoldDB" id="A0A1L9TDE4"/>
<dbReference type="Gene3D" id="3.80.10.10">
    <property type="entry name" value="Ribonuclease Inhibitor"/>
    <property type="match status" value="1"/>
</dbReference>
<dbReference type="STRING" id="1036612.A0A1L9TDE4"/>
<protein>
    <recommendedName>
        <fullName evidence="3">F-box domain-containing protein</fullName>
    </recommendedName>
</protein>
<proteinExistence type="predicted"/>
<sequence length="539" mass="60992">MAPALDHLPPELLHMILAYLGCECRNTDILEPPDAHFHCSQQKPDQPSWYSLKLQPLISLCLVSKRLCNAIQPILFHEFMLGYGDSWNSELYTWEGRLLSFLRTVARRRDLAWFVKRIHIVPQLLQASDEALEKKRRELETYGPAPDEKDLLIPREIELELARDAARNGRREPILKQSILEVEAAETLHEVGVALSIKHPGRLSTKYLITLLLAELPNLEYCSLFFGRASHKMSLYSRILSAAGISQLPLRIINLSEVCDSQNRFDLSSNARDLLKVSPRLETLNLHRCCWTRERAAFPSLPSLKRIRITSSRLNEKGLENILNSCISLRSFTYEAGCHFVDHALFPRGWDCSDHFELCNAARYLTRHSETLESLHIDLRNRGGEPATPSTLSFRELTALKHLFLNLDEFHSRFYKYRSTNDSGLFVRILPAGLGSLHLAGRIGKELPRLEHGLLGLGEAAVKGQFQNLSEVRWDRKEAKLDAEVAVKSLFAGAGVDFGYDSWPETRLSFGGASSIPSANFINPSYALPSSDDEDPDLL</sequence>
<dbReference type="OrthoDB" id="2520703at2759"/>
<accession>A0A1L9TDE4</accession>
<evidence type="ECO:0000313" key="2">
    <source>
        <dbReference type="Proteomes" id="UP000184356"/>
    </source>
</evidence>
<dbReference type="VEuPathDB" id="FungiDB:ASPSYDRAFT_46579"/>
<organism evidence="1 2">
    <name type="scientific">Aspergillus sydowii CBS 593.65</name>
    <dbReference type="NCBI Taxonomy" id="1036612"/>
    <lineage>
        <taxon>Eukaryota</taxon>
        <taxon>Fungi</taxon>
        <taxon>Dikarya</taxon>
        <taxon>Ascomycota</taxon>
        <taxon>Pezizomycotina</taxon>
        <taxon>Eurotiomycetes</taxon>
        <taxon>Eurotiomycetidae</taxon>
        <taxon>Eurotiales</taxon>
        <taxon>Aspergillaceae</taxon>
        <taxon>Aspergillus</taxon>
        <taxon>Aspergillus subgen. Nidulantes</taxon>
    </lineage>
</organism>